<dbReference type="OrthoDB" id="573082at2"/>
<evidence type="ECO:0000313" key="1">
    <source>
        <dbReference type="EMBL" id="BAH18709.1"/>
    </source>
</evidence>
<accession>B9ECA1</accession>
<dbReference type="InterPro" id="IPR009241">
    <property type="entry name" value="HigB-like"/>
</dbReference>
<reference evidence="1 2" key="1">
    <citation type="journal article" date="2009" name="J. Bacteriol.">
        <title>Complete genome sequence of Macrococcus caseolyticus strain JCSCS5402, reflecting the ancestral genome of the human-pathogenic staphylococci.</title>
        <authorList>
            <person name="Baba T."/>
            <person name="Kuwahara-Arai K."/>
            <person name="Uchiyama I."/>
            <person name="Takeuchi F."/>
            <person name="Ito T."/>
            <person name="Hiramatsu K."/>
        </authorList>
    </citation>
    <scope>NUCLEOTIDE SEQUENCE [LARGE SCALE GENOMIC DNA]</scope>
    <source>
        <strain evidence="1 2">JCSC5402</strain>
        <plasmid evidence="1 2">pMCCL2</plasmid>
    </source>
</reference>
<proteinExistence type="predicted"/>
<name>B9ECA1_MACCJ</name>
<gene>
    <name evidence="1" type="ordered locus">MCCL_plsB0031</name>
</gene>
<dbReference type="HOGENOM" id="CLU_2316930_0_0_9"/>
<dbReference type="KEGG" id="mcl:MCCL_plsB0031"/>
<dbReference type="EMBL" id="AP009486">
    <property type="protein sequence ID" value="BAH18709.1"/>
    <property type="molecule type" value="Genomic_DNA"/>
</dbReference>
<dbReference type="Proteomes" id="UP000001383">
    <property type="component" value="Plasmid pMCCL2"/>
</dbReference>
<keyword evidence="1" id="KW-0614">Plasmid</keyword>
<evidence type="ECO:0008006" key="3">
    <source>
        <dbReference type="Google" id="ProtNLM"/>
    </source>
</evidence>
<dbReference type="Pfam" id="PF05973">
    <property type="entry name" value="Gp49"/>
    <property type="match status" value="1"/>
</dbReference>
<protein>
    <recommendedName>
        <fullName evidence="3">Type II toxin-antitoxin system RelE/ParE family toxin</fullName>
    </recommendedName>
</protein>
<sequence>MEVIYNLIEKELNALRKSDKVTKHDVFGHINHLTKVGYSITRPQGDQVINDIYELRPKKYRILYTYKNGKAYLLCIYKKSGSKVPTHELNKAIDRKSRL</sequence>
<dbReference type="RefSeq" id="WP_012655875.1">
    <property type="nucleotide sequence ID" value="NC_011996.1"/>
</dbReference>
<geneLocation type="plasmid" evidence="1 2">
    <name>pMCCL2</name>
</geneLocation>
<dbReference type="AlphaFoldDB" id="B9ECA1"/>
<evidence type="ECO:0000313" key="2">
    <source>
        <dbReference type="Proteomes" id="UP000001383"/>
    </source>
</evidence>
<organism evidence="1 2">
    <name type="scientific">Macrococcus caseolyticus (strain JCSC5402)</name>
    <name type="common">Macrococcoides caseolyticum</name>
    <dbReference type="NCBI Taxonomy" id="458233"/>
    <lineage>
        <taxon>Bacteria</taxon>
        <taxon>Bacillati</taxon>
        <taxon>Bacillota</taxon>
        <taxon>Bacilli</taxon>
        <taxon>Bacillales</taxon>
        <taxon>Staphylococcaceae</taxon>
        <taxon>Macrococcoides</taxon>
    </lineage>
</organism>